<dbReference type="PROSITE" id="PS00194">
    <property type="entry name" value="THIOREDOXIN_1"/>
    <property type="match status" value="1"/>
</dbReference>
<dbReference type="PANTHER" id="PTHR42852">
    <property type="entry name" value="THIOL:DISULFIDE INTERCHANGE PROTEIN DSBE"/>
    <property type="match status" value="1"/>
</dbReference>
<name>A0A3E0TWI2_9GAMM</name>
<dbReference type="Proteomes" id="UP000256478">
    <property type="component" value="Unassembled WGS sequence"/>
</dbReference>
<keyword evidence="1" id="KW-0676">Redox-active center</keyword>
<dbReference type="EMBL" id="QUOU01000001">
    <property type="protein sequence ID" value="REL28814.1"/>
    <property type="molecule type" value="Genomic_DNA"/>
</dbReference>
<sequence length="142" mass="15886">MAVFPVQALERGDKVPEHIAEQMALDPNKITVVDFFASWCVSCRIELPEINELSQHLNDPQVAFVGVEVDEELVLAEQFLAQMQLKFPVVMDQNQQVISAFEPLGMPALYYVYNNQILGVRFGAIPDIGQVVINDLATLRGQ</sequence>
<proteinExistence type="predicted"/>
<dbReference type="PROSITE" id="PS51352">
    <property type="entry name" value="THIOREDOXIN_2"/>
    <property type="match status" value="1"/>
</dbReference>
<feature type="domain" description="Thioredoxin" evidence="2">
    <location>
        <begin position="9"/>
        <end position="138"/>
    </location>
</feature>
<dbReference type="InterPro" id="IPR000866">
    <property type="entry name" value="AhpC/TSA"/>
</dbReference>
<accession>A0A3E0TWI2</accession>
<evidence type="ECO:0000313" key="4">
    <source>
        <dbReference type="Proteomes" id="UP000256478"/>
    </source>
</evidence>
<dbReference type="InterPro" id="IPR017937">
    <property type="entry name" value="Thioredoxin_CS"/>
</dbReference>
<organism evidence="3 4">
    <name type="scientific">Thalassotalea euphylliae</name>
    <dbReference type="NCBI Taxonomy" id="1655234"/>
    <lineage>
        <taxon>Bacteria</taxon>
        <taxon>Pseudomonadati</taxon>
        <taxon>Pseudomonadota</taxon>
        <taxon>Gammaproteobacteria</taxon>
        <taxon>Alteromonadales</taxon>
        <taxon>Colwelliaceae</taxon>
        <taxon>Thalassotalea</taxon>
    </lineage>
</organism>
<dbReference type="InterPro" id="IPR050553">
    <property type="entry name" value="Thioredoxin_ResA/DsbE_sf"/>
</dbReference>
<evidence type="ECO:0000256" key="1">
    <source>
        <dbReference type="ARBA" id="ARBA00023284"/>
    </source>
</evidence>
<comment type="caution">
    <text evidence="3">The sequence shown here is derived from an EMBL/GenBank/DDBJ whole genome shotgun (WGS) entry which is preliminary data.</text>
</comment>
<reference evidence="3 4" key="1">
    <citation type="submission" date="2018-08" db="EMBL/GenBank/DDBJ databases">
        <title>Thalassotalea euphylliae genome.</title>
        <authorList>
            <person name="Summers S."/>
            <person name="Rice S.A."/>
            <person name="Freckelton M.L."/>
            <person name="Nedved B.T."/>
            <person name="Hadfield M.G."/>
        </authorList>
    </citation>
    <scope>NUCLEOTIDE SEQUENCE [LARGE SCALE GENOMIC DNA]</scope>
    <source>
        <strain evidence="3 4">H1</strain>
    </source>
</reference>
<dbReference type="OrthoDB" id="9796554at2"/>
<gene>
    <name evidence="3" type="ORF">DXX93_04865</name>
</gene>
<dbReference type="Gene3D" id="3.40.30.10">
    <property type="entry name" value="Glutaredoxin"/>
    <property type="match status" value="1"/>
</dbReference>
<dbReference type="GO" id="GO:0015036">
    <property type="term" value="F:disulfide oxidoreductase activity"/>
    <property type="evidence" value="ECO:0007669"/>
    <property type="project" value="UniProtKB-ARBA"/>
</dbReference>
<dbReference type="Pfam" id="PF00578">
    <property type="entry name" value="AhpC-TSA"/>
    <property type="match status" value="1"/>
</dbReference>
<dbReference type="InterPro" id="IPR013766">
    <property type="entry name" value="Thioredoxin_domain"/>
</dbReference>
<evidence type="ECO:0000259" key="2">
    <source>
        <dbReference type="PROSITE" id="PS51352"/>
    </source>
</evidence>
<evidence type="ECO:0000313" key="3">
    <source>
        <dbReference type="EMBL" id="REL28814.1"/>
    </source>
</evidence>
<protein>
    <submittedName>
        <fullName evidence="3">TlpA family protein disulfide reductase</fullName>
    </submittedName>
</protein>
<dbReference type="GO" id="GO:0016209">
    <property type="term" value="F:antioxidant activity"/>
    <property type="evidence" value="ECO:0007669"/>
    <property type="project" value="InterPro"/>
</dbReference>
<dbReference type="SUPFAM" id="SSF52833">
    <property type="entry name" value="Thioredoxin-like"/>
    <property type="match status" value="1"/>
</dbReference>
<dbReference type="InterPro" id="IPR036249">
    <property type="entry name" value="Thioredoxin-like_sf"/>
</dbReference>
<dbReference type="CDD" id="cd02966">
    <property type="entry name" value="TlpA_like_family"/>
    <property type="match status" value="1"/>
</dbReference>
<dbReference type="AlphaFoldDB" id="A0A3E0TWI2"/>
<dbReference type="PANTHER" id="PTHR42852:SF17">
    <property type="entry name" value="THIOREDOXIN-LIKE PROTEIN HI_1115"/>
    <property type="match status" value="1"/>
</dbReference>